<dbReference type="InterPro" id="IPR012341">
    <property type="entry name" value="6hp_glycosidase-like_sf"/>
</dbReference>
<feature type="active site" evidence="8">
    <location>
        <position position="906"/>
    </location>
</feature>
<sequence length="929" mass="102955">MRVIVGVFLILSISAQNPLYKSLELFKRNQWQVNKVLKSQDQRFVGRMDEIEAAIIKQNDVIRHTMSQVDKLTKNSDESEEALNVAVGKIESLSSKLEESDAKFIAAAKEIQALKSKLESSELKVRLLEDRISDAEHADFSAQDGPETIKDIAVKAPASRIEKNPPVAVKAPKPEKVPVVQEKTDVPKQSAAKTPSKPVLVSGVPKADNEDDSSSGFAGLLSQLKERPTIAPTEAPKLIGDYDERGCAPIAQVSETAGGWVHTSWVDGGDDSSTSFNAFAYVPLPEFVPSDAKILMKFNGVASDIQVWQASPKRISSDGDLWLFTPTDFNVVKQNAGSTWKFNFIATVASSAPTMELSLCKNFDAPEVVEDTIMLLDYGIYENEKESAEESEEYDEDEIMLDYDLSTEEKPLDIISALGMVPAPKPANARPKPVSNFRPPIGAPIGSFNRPSTNRRVISGGRCSKPAGHAPVNPTQISANFTPSPVEELDVFQYDLNEVLHKSILFYEAQRAGKLPENNRVPWRGDSVLTDGCDIGVDLSGGWFDAGDHVKYTFPAAFTTTMLVWSILDYEDAYEAANELENALDQVRWKLEWLLAAHLSPNELVVMVGDPKADHGRWGPPETLKLRRPTYVVNQQKPGTEPAAETSAALAAGYLLFKTRDPEFAERCLTSSKQLLEFSDRNRQNYHKSVPEVTEFYKSWSGYEDELCWATAWVYKATGDVAYGRLARHYYDTFNCGKIEESFDWDKKQAGVQLLMAQITGEDKYRNDVNRHAVHLISRQATSRAGLLWFHKWGSLRIANNWGAFLLGASQIEPKLARAGEFALKGIEQLGYSLGDQGRSYVVGFGHNPPVRPHHRAASCPGGSSDCGNMLHSSKPNHWVLYGALVGGPDQNDRYYDKRSDYVMNEVAIDYNACYQYSAAALKHILING</sequence>
<keyword evidence="6 8" id="KW-0326">Glycosidase</keyword>
<evidence type="ECO:0000256" key="4">
    <source>
        <dbReference type="ARBA" id="ARBA00023001"/>
    </source>
</evidence>
<dbReference type="Proteomes" id="UP001158576">
    <property type="component" value="Chromosome XSR"/>
</dbReference>
<comment type="similarity">
    <text evidence="2 8 9">Belongs to the glycosyl hydrolase 9 (cellulase E) family.</text>
</comment>
<dbReference type="InterPro" id="IPR001701">
    <property type="entry name" value="Glyco_hydro_9"/>
</dbReference>
<feature type="region of interest" description="Disordered" evidence="11">
    <location>
        <begin position="163"/>
        <end position="217"/>
    </location>
</feature>
<dbReference type="EC" id="3.2.1.4" evidence="9"/>
<keyword evidence="12" id="KW-0732">Signal</keyword>
<keyword evidence="3 8" id="KW-0378">Hydrolase</keyword>
<organism evidence="14 15">
    <name type="scientific">Oikopleura dioica</name>
    <name type="common">Tunicate</name>
    <dbReference type="NCBI Taxonomy" id="34765"/>
    <lineage>
        <taxon>Eukaryota</taxon>
        <taxon>Metazoa</taxon>
        <taxon>Chordata</taxon>
        <taxon>Tunicata</taxon>
        <taxon>Appendicularia</taxon>
        <taxon>Copelata</taxon>
        <taxon>Oikopleuridae</taxon>
        <taxon>Oikopleura</taxon>
    </lineage>
</organism>
<feature type="signal peptide" evidence="12">
    <location>
        <begin position="1"/>
        <end position="15"/>
    </location>
</feature>
<evidence type="ECO:0000256" key="1">
    <source>
        <dbReference type="ARBA" id="ARBA00000966"/>
    </source>
</evidence>
<comment type="catalytic activity">
    <reaction evidence="1 9">
        <text>Endohydrolysis of (1-&gt;4)-beta-D-glucosidic linkages in cellulose, lichenin and cereal beta-D-glucans.</text>
        <dbReference type="EC" id="3.2.1.4"/>
    </reaction>
</comment>
<keyword evidence="7 8" id="KW-0624">Polysaccharide degradation</keyword>
<protein>
    <recommendedName>
        <fullName evidence="9">Endoglucanase</fullName>
        <ecNumber evidence="9">3.2.1.4</ecNumber>
    </recommendedName>
</protein>
<feature type="domain" description="Glycoside hydrolase family 9" evidence="13">
    <location>
        <begin position="497"/>
        <end position="917"/>
    </location>
</feature>
<dbReference type="EMBL" id="OU015569">
    <property type="protein sequence ID" value="CAG5095683.1"/>
    <property type="molecule type" value="Genomic_DNA"/>
</dbReference>
<evidence type="ECO:0000256" key="3">
    <source>
        <dbReference type="ARBA" id="ARBA00022801"/>
    </source>
</evidence>
<keyword evidence="4 9" id="KW-0136">Cellulose degradation</keyword>
<dbReference type="Gene3D" id="1.50.10.10">
    <property type="match status" value="1"/>
</dbReference>
<evidence type="ECO:0000256" key="8">
    <source>
        <dbReference type="PROSITE-ProRule" id="PRU10060"/>
    </source>
</evidence>
<keyword evidence="5 8" id="KW-0119">Carbohydrate metabolism</keyword>
<feature type="compositionally biased region" description="Basic and acidic residues" evidence="11">
    <location>
        <begin position="172"/>
        <end position="186"/>
    </location>
</feature>
<evidence type="ECO:0000256" key="6">
    <source>
        <dbReference type="ARBA" id="ARBA00023295"/>
    </source>
</evidence>
<gene>
    <name evidence="14" type="ORF">OKIOD_LOCUS5850</name>
</gene>
<name>A0ABN7SD96_OIKDI</name>
<accession>A0ABN7SD96</accession>
<feature type="active site" evidence="8">
    <location>
        <position position="897"/>
    </location>
</feature>
<keyword evidence="10" id="KW-0175">Coiled coil</keyword>
<evidence type="ECO:0000256" key="2">
    <source>
        <dbReference type="ARBA" id="ARBA00007072"/>
    </source>
</evidence>
<feature type="chain" id="PRO_5046058750" description="Endoglucanase" evidence="12">
    <location>
        <begin position="16"/>
        <end position="929"/>
    </location>
</feature>
<evidence type="ECO:0000259" key="13">
    <source>
        <dbReference type="Pfam" id="PF00759"/>
    </source>
</evidence>
<feature type="coiled-coil region" evidence="10">
    <location>
        <begin position="111"/>
        <end position="138"/>
    </location>
</feature>
<evidence type="ECO:0000313" key="14">
    <source>
        <dbReference type="EMBL" id="CAG5095683.1"/>
    </source>
</evidence>
<evidence type="ECO:0000256" key="9">
    <source>
        <dbReference type="RuleBase" id="RU361166"/>
    </source>
</evidence>
<evidence type="ECO:0000256" key="12">
    <source>
        <dbReference type="SAM" id="SignalP"/>
    </source>
</evidence>
<dbReference type="Pfam" id="PF00759">
    <property type="entry name" value="Glyco_hydro_9"/>
    <property type="match status" value="1"/>
</dbReference>
<reference evidence="14 15" key="1">
    <citation type="submission" date="2021-04" db="EMBL/GenBank/DDBJ databases">
        <authorList>
            <person name="Bliznina A."/>
        </authorList>
    </citation>
    <scope>NUCLEOTIDE SEQUENCE [LARGE SCALE GENOMIC DNA]</scope>
</reference>
<evidence type="ECO:0000256" key="11">
    <source>
        <dbReference type="SAM" id="MobiDB-lite"/>
    </source>
</evidence>
<evidence type="ECO:0000256" key="5">
    <source>
        <dbReference type="ARBA" id="ARBA00023277"/>
    </source>
</evidence>
<feature type="region of interest" description="Disordered" evidence="11">
    <location>
        <begin position="426"/>
        <end position="449"/>
    </location>
</feature>
<dbReference type="PROSITE" id="PS00698">
    <property type="entry name" value="GH9_3"/>
    <property type="match status" value="1"/>
</dbReference>
<evidence type="ECO:0000256" key="7">
    <source>
        <dbReference type="ARBA" id="ARBA00023326"/>
    </source>
</evidence>
<dbReference type="InterPro" id="IPR033126">
    <property type="entry name" value="Glyco_hydro_9_Asp/Glu_AS"/>
</dbReference>
<proteinExistence type="inferred from homology"/>
<dbReference type="InterPro" id="IPR008928">
    <property type="entry name" value="6-hairpin_glycosidase_sf"/>
</dbReference>
<evidence type="ECO:0000313" key="15">
    <source>
        <dbReference type="Proteomes" id="UP001158576"/>
    </source>
</evidence>
<keyword evidence="15" id="KW-1185">Reference proteome</keyword>
<dbReference type="SUPFAM" id="SSF48208">
    <property type="entry name" value="Six-hairpin glycosidases"/>
    <property type="match status" value="1"/>
</dbReference>
<dbReference type="PANTHER" id="PTHR22298">
    <property type="entry name" value="ENDO-1,4-BETA-GLUCANASE"/>
    <property type="match status" value="1"/>
</dbReference>
<evidence type="ECO:0000256" key="10">
    <source>
        <dbReference type="SAM" id="Coils"/>
    </source>
</evidence>